<protein>
    <submittedName>
        <fullName evidence="1">Uncharacterized protein</fullName>
    </submittedName>
</protein>
<gene>
    <name evidence="1" type="ORF">E3P99_01849</name>
</gene>
<dbReference type="OrthoDB" id="3352118at2759"/>
<evidence type="ECO:0000313" key="2">
    <source>
        <dbReference type="Proteomes" id="UP000310189"/>
    </source>
</evidence>
<organism evidence="1 2">
    <name type="scientific">Wallemia hederae</name>
    <dbReference type="NCBI Taxonomy" id="1540922"/>
    <lineage>
        <taxon>Eukaryota</taxon>
        <taxon>Fungi</taxon>
        <taxon>Dikarya</taxon>
        <taxon>Basidiomycota</taxon>
        <taxon>Wallemiomycotina</taxon>
        <taxon>Wallemiomycetes</taxon>
        <taxon>Wallemiales</taxon>
        <taxon>Wallemiaceae</taxon>
        <taxon>Wallemia</taxon>
    </lineage>
</organism>
<sequence>MAPSTRGDVISEYVDGGSFSRNKLIKSRETLFGGDDGSSGAIPEQFPKSGLSAAQLKQLNKDDVTAIVEATTYSEQQAQFKLHDLKTVKSVILDYVK</sequence>
<proteinExistence type="predicted"/>
<dbReference type="EMBL" id="SPNW01000023">
    <property type="protein sequence ID" value="TIA89947.1"/>
    <property type="molecule type" value="Genomic_DNA"/>
</dbReference>
<comment type="caution">
    <text evidence="1">The sequence shown here is derived from an EMBL/GenBank/DDBJ whole genome shotgun (WGS) entry which is preliminary data.</text>
</comment>
<name>A0A4T0FMV1_9BASI</name>
<dbReference type="AlphaFoldDB" id="A0A4T0FMV1"/>
<dbReference type="Proteomes" id="UP000310189">
    <property type="component" value="Unassembled WGS sequence"/>
</dbReference>
<reference evidence="1 2" key="1">
    <citation type="submission" date="2019-03" db="EMBL/GenBank/DDBJ databases">
        <title>Sequencing 23 genomes of Wallemia ichthyophaga.</title>
        <authorList>
            <person name="Gostincar C."/>
        </authorList>
    </citation>
    <scope>NUCLEOTIDE SEQUENCE [LARGE SCALE GENOMIC DNA]</scope>
    <source>
        <strain evidence="1 2">EXF-5753</strain>
    </source>
</reference>
<keyword evidence="2" id="KW-1185">Reference proteome</keyword>
<accession>A0A4T0FMV1</accession>
<evidence type="ECO:0000313" key="1">
    <source>
        <dbReference type="EMBL" id="TIA89947.1"/>
    </source>
</evidence>